<feature type="chain" id="PRO_5037505295" evidence="1">
    <location>
        <begin position="30"/>
        <end position="594"/>
    </location>
</feature>
<dbReference type="AlphaFoldDB" id="A0A939B5P8"/>
<sequence>MQTTTKNKYLKCAMASLAVALALVGCSGADEPGGDVGGEGLSYVRLHLTMTAAPATRANPTGGELGDGMEAGQDYENAVGSAVAFFFTGSQGVNSPAATPIQAVALFSSFQPSAPDATLASGVDRSYTSAPMLVNVGGGDYNVIVVANPGSVQWWQDAANRTLGAVRDHIYKEAWKASAGTYSDFVMTSAADASANLASATEENPAEVTVGLERMAARIDYRAKATYDVSDPAYAGATVEIEGATIVNSLTAGSYLLKRVAAEPDAEGAVVLGDETATATGVPTNYVIDPWTAGKSADNATFTVDGEGGKPASALYAMWFGQQDNHSLQDLTELDKTSKWASITPPGTDIGGWKRVGYTLENTAWTNVSAPYYHTGVVFRALFKPKGLPNYADGRTFFRLRSNLYASMEDMMSALYGADFARFDARIDACKSWDDVADFARQGLLDDDPSGYRAYLEAAADKAGPFDDAAKAALKWRAYMLAECGYSASTDADGTWRVSIDNGGKSTRNVLKPYGVRTYQDSQCYYTWWVRHGNDSDDDNEAPMEHAIVRNNIYKLSVESITSIGGDIPPGDKTFNVSVYVNDWLVLPTEKIMM</sequence>
<dbReference type="Proteomes" id="UP000764045">
    <property type="component" value="Unassembled WGS sequence"/>
</dbReference>
<dbReference type="InterPro" id="IPR029140">
    <property type="entry name" value="Mfa1_C"/>
</dbReference>
<evidence type="ECO:0000259" key="2">
    <source>
        <dbReference type="Pfam" id="PF15495"/>
    </source>
</evidence>
<accession>A0A939B5P8</accession>
<organism evidence="3 4">
    <name type="scientific">Marseilla massiliensis</name>
    <dbReference type="NCBI Taxonomy" id="1841864"/>
    <lineage>
        <taxon>Bacteria</taxon>
        <taxon>Pseudomonadati</taxon>
        <taxon>Bacteroidota</taxon>
        <taxon>Bacteroidia</taxon>
        <taxon>Bacteroidales</taxon>
        <taxon>Prevotellaceae</taxon>
        <taxon>Marseilla</taxon>
    </lineage>
</organism>
<dbReference type="EMBL" id="JACJJL010000031">
    <property type="protein sequence ID" value="MBM6662845.1"/>
    <property type="molecule type" value="Genomic_DNA"/>
</dbReference>
<gene>
    <name evidence="3" type="ORF">H6B30_14020</name>
</gene>
<dbReference type="RefSeq" id="WP_205111648.1">
    <property type="nucleotide sequence ID" value="NZ_JACJJL010000031.1"/>
</dbReference>
<dbReference type="Pfam" id="PF15495">
    <property type="entry name" value="Fimbrillin_C"/>
    <property type="match status" value="1"/>
</dbReference>
<dbReference type="Gene3D" id="2.60.40.3690">
    <property type="match status" value="1"/>
</dbReference>
<name>A0A939B5P8_9BACT</name>
<evidence type="ECO:0000313" key="3">
    <source>
        <dbReference type="EMBL" id="MBM6662845.1"/>
    </source>
</evidence>
<feature type="domain" description="Minor fimbrium subunit Mfa1 C-terminal" evidence="2">
    <location>
        <begin position="518"/>
        <end position="585"/>
    </location>
</feature>
<dbReference type="InterPro" id="IPR047786">
    <property type="entry name" value="Mfa1_fim"/>
</dbReference>
<protein>
    <submittedName>
        <fullName evidence="3">Mfa1 fimbrilin C-terminal domain-containing protein</fullName>
    </submittedName>
</protein>
<dbReference type="GO" id="GO:0009418">
    <property type="term" value="C:pilus shaft"/>
    <property type="evidence" value="ECO:0007669"/>
    <property type="project" value="InterPro"/>
</dbReference>
<reference evidence="3 4" key="1">
    <citation type="journal article" date="2021" name="Sci. Rep.">
        <title>The distribution of antibiotic resistance genes in chicken gut microbiota commensals.</title>
        <authorList>
            <person name="Juricova H."/>
            <person name="Matiasovicova J."/>
            <person name="Kubasova T."/>
            <person name="Cejkova D."/>
            <person name="Rychlik I."/>
        </authorList>
    </citation>
    <scope>NUCLEOTIDE SEQUENCE [LARGE SCALE GENOMIC DNA]</scope>
    <source>
        <strain evidence="3 4">An819</strain>
    </source>
</reference>
<feature type="signal peptide" evidence="1">
    <location>
        <begin position="1"/>
        <end position="29"/>
    </location>
</feature>
<dbReference type="PROSITE" id="PS51257">
    <property type="entry name" value="PROKAR_LIPOPROTEIN"/>
    <property type="match status" value="1"/>
</dbReference>
<evidence type="ECO:0000256" key="1">
    <source>
        <dbReference type="SAM" id="SignalP"/>
    </source>
</evidence>
<dbReference type="Gene3D" id="2.60.40.2580">
    <property type="match status" value="1"/>
</dbReference>
<dbReference type="NCBIfam" id="NF038041">
    <property type="entry name" value="fim_Mfa1_fam"/>
    <property type="match status" value="1"/>
</dbReference>
<comment type="caution">
    <text evidence="3">The sequence shown here is derived from an EMBL/GenBank/DDBJ whole genome shotgun (WGS) entry which is preliminary data.</text>
</comment>
<keyword evidence="4" id="KW-1185">Reference proteome</keyword>
<keyword evidence="1" id="KW-0732">Signal</keyword>
<proteinExistence type="predicted"/>
<evidence type="ECO:0000313" key="4">
    <source>
        <dbReference type="Proteomes" id="UP000764045"/>
    </source>
</evidence>